<reference evidence="4 5" key="1">
    <citation type="submission" date="2019-09" db="EMBL/GenBank/DDBJ databases">
        <title>Bacillus ochoae sp. nov., Paenibacillus whitsoniae sp. nov., Paenibacillus spiritus sp. nov. Isolated from the Mars Exploration Rover during spacecraft assembly.</title>
        <authorList>
            <person name="Seuylemezian A."/>
            <person name="Vaishampayan P."/>
        </authorList>
    </citation>
    <scope>NUCLEOTIDE SEQUENCE [LARGE SCALE GENOMIC DNA]</scope>
    <source>
        <strain evidence="4 5">MER_111</strain>
    </source>
</reference>
<dbReference type="OrthoDB" id="2547319at2"/>
<dbReference type="EMBL" id="VYKK01000043">
    <property type="protein sequence ID" value="KAA8995411.1"/>
    <property type="molecule type" value="Genomic_DNA"/>
</dbReference>
<organism evidence="4 5">
    <name type="scientific">Paenibacillus spiritus</name>
    <dbReference type="NCBI Taxonomy" id="2496557"/>
    <lineage>
        <taxon>Bacteria</taxon>
        <taxon>Bacillati</taxon>
        <taxon>Bacillota</taxon>
        <taxon>Bacilli</taxon>
        <taxon>Bacillales</taxon>
        <taxon>Paenibacillaceae</taxon>
        <taxon>Paenibacillus</taxon>
    </lineage>
</organism>
<keyword evidence="2 4" id="KW-0808">Transferase</keyword>
<dbReference type="RefSeq" id="WP_150459901.1">
    <property type="nucleotide sequence ID" value="NZ_VYKK01000043.1"/>
</dbReference>
<dbReference type="GO" id="GO:0016757">
    <property type="term" value="F:glycosyltransferase activity"/>
    <property type="evidence" value="ECO:0007669"/>
    <property type="project" value="UniProtKB-KW"/>
</dbReference>
<evidence type="ECO:0000313" key="4">
    <source>
        <dbReference type="EMBL" id="KAA8995411.1"/>
    </source>
</evidence>
<comment type="caution">
    <text evidence="4">The sequence shown here is derived from an EMBL/GenBank/DDBJ whole genome shotgun (WGS) entry which is preliminary data.</text>
</comment>
<name>A0A5J5FQV1_9BACL</name>
<dbReference type="SUPFAM" id="SSF53756">
    <property type="entry name" value="UDP-Glycosyltransferase/glycogen phosphorylase"/>
    <property type="match status" value="1"/>
</dbReference>
<feature type="compositionally biased region" description="Basic residues" evidence="3">
    <location>
        <begin position="463"/>
        <end position="522"/>
    </location>
</feature>
<protein>
    <submittedName>
        <fullName evidence="4">Glycosyltransferase</fullName>
    </submittedName>
</protein>
<dbReference type="Pfam" id="PF13692">
    <property type="entry name" value="Glyco_trans_1_4"/>
    <property type="match status" value="1"/>
</dbReference>
<gene>
    <name evidence="4" type="ORF">F4V43_19330</name>
</gene>
<evidence type="ECO:0000256" key="2">
    <source>
        <dbReference type="ARBA" id="ARBA00022679"/>
    </source>
</evidence>
<dbReference type="Proteomes" id="UP000367750">
    <property type="component" value="Unassembled WGS sequence"/>
</dbReference>
<keyword evidence="5" id="KW-1185">Reference proteome</keyword>
<dbReference type="Gene3D" id="3.40.50.2000">
    <property type="entry name" value="Glycogen Phosphorylase B"/>
    <property type="match status" value="2"/>
</dbReference>
<dbReference type="PANTHER" id="PTHR12526:SF510">
    <property type="entry name" value="D-INOSITOL 3-PHOSPHATE GLYCOSYLTRANSFERASE"/>
    <property type="match status" value="1"/>
</dbReference>
<accession>A0A5J5FQV1</accession>
<keyword evidence="1" id="KW-0328">Glycosyltransferase</keyword>
<proteinExistence type="predicted"/>
<feature type="compositionally biased region" description="Gly residues" evidence="3">
    <location>
        <begin position="436"/>
        <end position="446"/>
    </location>
</feature>
<evidence type="ECO:0000256" key="1">
    <source>
        <dbReference type="ARBA" id="ARBA00022676"/>
    </source>
</evidence>
<sequence>MADKATIILFSHVSNQASITGAEKLLLLLARELAAGFDCIMAAPQEGILTRQAHLAGIRTELLPLPLLYGMYTPYPGLEQDAERLRSDRSYERLTEWLSAAKPSLVVVNTCVHALPAMAARALGIPVIWLIAETLGGGGFAEISTGLIDRYSDRILAISETAASPFPPEVRQAKLTMLPPTWSAGEAPEAIRSKLRSERRREWSVSPEQPLIGYASSFLTQEKGLEHFVHMAALVAQQRPDARFIVAGAMREASYYKRCLRKVKIEGLRSRFRFIGYEQHPAEFYCAVDILVVPSLIREGFGMTALEGLASGKPVVAYDCGGLGEILRTAGREDWLAARDHIGELAGNVLQLLADPGAAAALADDAKARVTAAYGPGAHRARVAALAADWRAAWAPGPGPTLPPPAARAPDAPPPDAPAASGAEAELPPPDPAAGSGPGPAAGSGPGPALLRRSGRRADRSGARLRRGKLRRGKLGRGKRRRSRAVRRKAGRQSRRTRTAVRRRSGGGRKRRSRKRSARASV</sequence>
<dbReference type="PANTHER" id="PTHR12526">
    <property type="entry name" value="GLYCOSYLTRANSFERASE"/>
    <property type="match status" value="1"/>
</dbReference>
<dbReference type="AlphaFoldDB" id="A0A5J5FQV1"/>
<evidence type="ECO:0000313" key="5">
    <source>
        <dbReference type="Proteomes" id="UP000367750"/>
    </source>
</evidence>
<feature type="region of interest" description="Disordered" evidence="3">
    <location>
        <begin position="396"/>
        <end position="522"/>
    </location>
</feature>
<feature type="compositionally biased region" description="Pro residues" evidence="3">
    <location>
        <begin position="397"/>
        <end position="417"/>
    </location>
</feature>
<evidence type="ECO:0000256" key="3">
    <source>
        <dbReference type="SAM" id="MobiDB-lite"/>
    </source>
</evidence>